<feature type="transmembrane region" description="Helical" evidence="7">
    <location>
        <begin position="209"/>
        <end position="233"/>
    </location>
</feature>
<dbReference type="InterPro" id="IPR036259">
    <property type="entry name" value="MFS_trans_sf"/>
</dbReference>
<feature type="transmembrane region" description="Helical" evidence="7">
    <location>
        <begin position="111"/>
        <end position="131"/>
    </location>
</feature>
<comment type="similarity">
    <text evidence="2">Belongs to the major facilitator superfamily. Folate-biopterin transporter (TC 2.A.71) family.</text>
</comment>
<accession>A0AA36HPI5</accession>
<dbReference type="GO" id="GO:0016020">
    <property type="term" value="C:membrane"/>
    <property type="evidence" value="ECO:0007669"/>
    <property type="project" value="UniProtKB-SubCell"/>
</dbReference>
<feature type="transmembrane region" description="Helical" evidence="7">
    <location>
        <begin position="41"/>
        <end position="62"/>
    </location>
</feature>
<evidence type="ECO:0000256" key="3">
    <source>
        <dbReference type="ARBA" id="ARBA00022448"/>
    </source>
</evidence>
<dbReference type="InterPro" id="IPR051150">
    <property type="entry name" value="SWT21/TCAB1_mRNA_Telomere"/>
</dbReference>
<keyword evidence="5 7" id="KW-1133">Transmembrane helix</keyword>
<dbReference type="Gene3D" id="2.130.10.10">
    <property type="entry name" value="YVTN repeat-like/Quinoprotein amine dehydrogenase"/>
    <property type="match status" value="2"/>
</dbReference>
<evidence type="ECO:0000256" key="6">
    <source>
        <dbReference type="ARBA" id="ARBA00023136"/>
    </source>
</evidence>
<name>A0AA36HPI5_9DINO</name>
<evidence type="ECO:0000256" key="4">
    <source>
        <dbReference type="ARBA" id="ARBA00022692"/>
    </source>
</evidence>
<dbReference type="EMBL" id="CAUJNA010000116">
    <property type="protein sequence ID" value="CAJ1372144.1"/>
    <property type="molecule type" value="Genomic_DNA"/>
</dbReference>
<evidence type="ECO:0000313" key="8">
    <source>
        <dbReference type="EMBL" id="CAJ1372144.1"/>
    </source>
</evidence>
<dbReference type="GO" id="GO:0030576">
    <property type="term" value="P:Cajal body organization"/>
    <property type="evidence" value="ECO:0007669"/>
    <property type="project" value="TreeGrafter"/>
</dbReference>
<comment type="subcellular location">
    <subcellularLocation>
        <location evidence="1">Membrane</location>
        <topology evidence="1">Multi-pass membrane protein</topology>
    </subcellularLocation>
</comment>
<keyword evidence="9" id="KW-1185">Reference proteome</keyword>
<sequence length="688" mass="75803">MQLAPEAGPDLLSFVWAGINGAAFLAMLASGPMLHDWGPRLALLAAAVPAGMVLVPVLLGCLEERKVSQEELHAIRQRYFEQRETCFLCMLMLAGALAIMMTGLLQHDPVVNFAVSLFTALFILLCFSVCLTPTIARANAFAVLYTGLSASISGASFYFYTDSPDIYPAGPHFSDFFYNTVLGAVGTVVSLLGIYLYQQYLSDLTYRQLIVVTSLAMFAFSLLDVMMFARLNVRMGIPDHWLVLGLSVCEQIIWQWQWMPQVVLLAALCPAGMEATMLALLAGCHNLGNTLGSNFGAVLLHLLEVRPRGRVGDAAELENLWIAAGVSSVLPLFTAIFLRNNFAKAAKWSPDGSVAIAVHDDEILRMYQVPQAEDLEGTKTLFPYAETAEGGPVLDFCFFPSFTWEYPGTCCFITSSQDHPIHLRDAVTGELRNTYRPFNNVDEVCHASSLCFSPDGSKIIAGFSLYLRVFHLQRPGRQMEDWLLGTKKGTGQKGIIGAVAASLWQPGLYAAGSYNKSICLYQESSRGKAVARLADSKMGGVTQLAFGSEWLLLSGHRKDSWLRAWDLRMLGEQGNEALLQELPRSVNTHQRFHFGVQDDLLSTGDDSGNILLYSLSSMQEVGRFQGHSRPCTSAELRPTEAKERVLLSSSGSRHFPDYDVDSPEPERRKVARLDNSLRVWQLGFGDES</sequence>
<evidence type="ECO:0000256" key="5">
    <source>
        <dbReference type="ARBA" id="ARBA00022989"/>
    </source>
</evidence>
<keyword evidence="6 7" id="KW-0472">Membrane</keyword>
<organism evidence="8 9">
    <name type="scientific">Effrenium voratum</name>
    <dbReference type="NCBI Taxonomy" id="2562239"/>
    <lineage>
        <taxon>Eukaryota</taxon>
        <taxon>Sar</taxon>
        <taxon>Alveolata</taxon>
        <taxon>Dinophyceae</taxon>
        <taxon>Suessiales</taxon>
        <taxon>Symbiodiniaceae</taxon>
        <taxon>Effrenium</taxon>
    </lineage>
</organism>
<evidence type="ECO:0000256" key="7">
    <source>
        <dbReference type="SAM" id="Phobius"/>
    </source>
</evidence>
<evidence type="ECO:0000313" key="9">
    <source>
        <dbReference type="Proteomes" id="UP001178507"/>
    </source>
</evidence>
<evidence type="ECO:0000256" key="1">
    <source>
        <dbReference type="ARBA" id="ARBA00004141"/>
    </source>
</evidence>
<dbReference type="SUPFAM" id="SSF50978">
    <property type="entry name" value="WD40 repeat-like"/>
    <property type="match status" value="1"/>
</dbReference>
<dbReference type="Proteomes" id="UP001178507">
    <property type="component" value="Unassembled WGS sequence"/>
</dbReference>
<feature type="transmembrane region" description="Helical" evidence="7">
    <location>
        <begin position="176"/>
        <end position="197"/>
    </location>
</feature>
<dbReference type="InterPro" id="IPR039309">
    <property type="entry name" value="BT1"/>
</dbReference>
<feature type="transmembrane region" description="Helical" evidence="7">
    <location>
        <begin position="138"/>
        <end position="160"/>
    </location>
</feature>
<keyword evidence="3" id="KW-0813">Transport</keyword>
<dbReference type="InterPro" id="IPR036322">
    <property type="entry name" value="WD40_repeat_dom_sf"/>
</dbReference>
<protein>
    <submittedName>
        <fullName evidence="8">Uncharacterized protein</fullName>
    </submittedName>
</protein>
<dbReference type="GO" id="GO:0015030">
    <property type="term" value="C:Cajal body"/>
    <property type="evidence" value="ECO:0007669"/>
    <property type="project" value="TreeGrafter"/>
</dbReference>
<dbReference type="AlphaFoldDB" id="A0AA36HPI5"/>
<dbReference type="PANTHER" id="PTHR13211">
    <property type="entry name" value="TELOMERASE CAJAL BODY PROTEIN 1"/>
    <property type="match status" value="1"/>
</dbReference>
<proteinExistence type="inferred from homology"/>
<keyword evidence="4 7" id="KW-0812">Transmembrane</keyword>
<dbReference type="Gene3D" id="1.20.1250.20">
    <property type="entry name" value="MFS general substrate transporter like domains"/>
    <property type="match status" value="1"/>
</dbReference>
<dbReference type="InterPro" id="IPR015943">
    <property type="entry name" value="WD40/YVTN_repeat-like_dom_sf"/>
</dbReference>
<dbReference type="GO" id="GO:0003723">
    <property type="term" value="F:RNA binding"/>
    <property type="evidence" value="ECO:0007669"/>
    <property type="project" value="TreeGrafter"/>
</dbReference>
<gene>
    <name evidence="8" type="ORF">EVOR1521_LOCUS2283</name>
</gene>
<comment type="caution">
    <text evidence="8">The sequence shown here is derived from an EMBL/GenBank/DDBJ whole genome shotgun (WGS) entry which is preliminary data.</text>
</comment>
<feature type="transmembrane region" description="Helical" evidence="7">
    <location>
        <begin position="85"/>
        <end position="105"/>
    </location>
</feature>
<dbReference type="Pfam" id="PF03092">
    <property type="entry name" value="BT1"/>
    <property type="match status" value="1"/>
</dbReference>
<evidence type="ECO:0000256" key="2">
    <source>
        <dbReference type="ARBA" id="ARBA00007015"/>
    </source>
</evidence>
<feature type="transmembrane region" description="Helical" evidence="7">
    <location>
        <begin position="12"/>
        <end position="29"/>
    </location>
</feature>
<dbReference type="SUPFAM" id="SSF103473">
    <property type="entry name" value="MFS general substrate transporter"/>
    <property type="match status" value="1"/>
</dbReference>
<reference evidence="8" key="1">
    <citation type="submission" date="2023-08" db="EMBL/GenBank/DDBJ databases">
        <authorList>
            <person name="Chen Y."/>
            <person name="Shah S."/>
            <person name="Dougan E. K."/>
            <person name="Thang M."/>
            <person name="Chan C."/>
        </authorList>
    </citation>
    <scope>NUCLEOTIDE SEQUENCE</scope>
</reference>
<dbReference type="PANTHER" id="PTHR13211:SF0">
    <property type="entry name" value="TELOMERASE CAJAL BODY PROTEIN 1"/>
    <property type="match status" value="1"/>
</dbReference>